<protein>
    <recommendedName>
        <fullName evidence="6">Cystathionine beta-lyase</fullName>
    </recommendedName>
</protein>
<dbReference type="Gene3D" id="3.90.1150.10">
    <property type="entry name" value="Aspartate Aminotransferase, domain 1"/>
    <property type="match status" value="1"/>
</dbReference>
<dbReference type="PANTHER" id="PTHR11808:SF80">
    <property type="entry name" value="CYSTATHIONINE GAMMA-LYASE"/>
    <property type="match status" value="1"/>
</dbReference>
<evidence type="ECO:0000256" key="1">
    <source>
        <dbReference type="ARBA" id="ARBA00001933"/>
    </source>
</evidence>
<dbReference type="InterPro" id="IPR015424">
    <property type="entry name" value="PyrdxlP-dep_Trfase"/>
</dbReference>
<dbReference type="InterPro" id="IPR000277">
    <property type="entry name" value="Cys/Met-Metab_PyrdxlP-dep_enz"/>
</dbReference>
<evidence type="ECO:0000256" key="3">
    <source>
        <dbReference type="RuleBase" id="RU362118"/>
    </source>
</evidence>
<keyword evidence="5" id="KW-1185">Reference proteome</keyword>
<sequence>MNKANIETLLAHDSERNPNGAVVPPIFQNSLFTFENWDAIDEAFDHRMDSFIYTRGRNPTVKLVEEKLAALCGGEKAQLFPSGMAAISAAILHCVNAGDHIVTIKNLYGPANNFISSYLKPKFNVEVTYVTGKEVSDFEHAIRPNTRLIYLESPSSAVFSLQDIEAIAQLAKDRGIKTLIDNTWASPIFQKPLAMGIDLEMHSCSKYIGGHSDVVAGLIVGTKEDVESISLKEFEWIGAKIAPFEAWLLLRSLRTLPIRMKQHQENAQAVARFLENHPKVQLIRYPGANSFDQKELAKKQMTGFTGLMSFQLKTNDLEKIKAFVNSLKYFHLGVSWGGHESLIYAPAISYLKELSPEQFTSLGISLGDMRISVGLENKEDLIGDLDRALELV</sequence>
<dbReference type="Proteomes" id="UP000658258">
    <property type="component" value="Unassembled WGS sequence"/>
</dbReference>
<evidence type="ECO:0000313" key="5">
    <source>
        <dbReference type="Proteomes" id="UP000658258"/>
    </source>
</evidence>
<dbReference type="InterPro" id="IPR015421">
    <property type="entry name" value="PyrdxlP-dep_Trfase_major"/>
</dbReference>
<dbReference type="InterPro" id="IPR015422">
    <property type="entry name" value="PyrdxlP-dep_Trfase_small"/>
</dbReference>
<comment type="similarity">
    <text evidence="3">Belongs to the trans-sulfuration enzymes family.</text>
</comment>
<name>A0ABQ3I389_9BACT</name>
<dbReference type="PANTHER" id="PTHR11808">
    <property type="entry name" value="TRANS-SULFURATION ENZYME FAMILY MEMBER"/>
    <property type="match status" value="1"/>
</dbReference>
<evidence type="ECO:0008006" key="6">
    <source>
        <dbReference type="Google" id="ProtNLM"/>
    </source>
</evidence>
<evidence type="ECO:0000256" key="2">
    <source>
        <dbReference type="ARBA" id="ARBA00022898"/>
    </source>
</evidence>
<dbReference type="EMBL" id="BNAG01000001">
    <property type="protein sequence ID" value="GHE52142.1"/>
    <property type="molecule type" value="Genomic_DNA"/>
</dbReference>
<accession>A0ABQ3I389</accession>
<gene>
    <name evidence="4" type="ORF">GCM10011340_02970</name>
</gene>
<dbReference type="Gene3D" id="3.40.640.10">
    <property type="entry name" value="Type I PLP-dependent aspartate aminotransferase-like (Major domain)"/>
    <property type="match status" value="1"/>
</dbReference>
<evidence type="ECO:0000313" key="4">
    <source>
        <dbReference type="EMBL" id="GHE52142.1"/>
    </source>
</evidence>
<keyword evidence="2 3" id="KW-0663">Pyridoxal phosphate</keyword>
<dbReference type="PIRSF" id="PIRSF001434">
    <property type="entry name" value="CGS"/>
    <property type="match status" value="1"/>
</dbReference>
<organism evidence="4 5">
    <name type="scientific">Roseivirga thermotolerans</name>
    <dbReference type="NCBI Taxonomy" id="1758176"/>
    <lineage>
        <taxon>Bacteria</taxon>
        <taxon>Pseudomonadati</taxon>
        <taxon>Bacteroidota</taxon>
        <taxon>Cytophagia</taxon>
        <taxon>Cytophagales</taxon>
        <taxon>Roseivirgaceae</taxon>
        <taxon>Roseivirga</taxon>
    </lineage>
</organism>
<dbReference type="RefSeq" id="WP_189628415.1">
    <property type="nucleotide sequence ID" value="NZ_BNAG01000001.1"/>
</dbReference>
<comment type="cofactor">
    <cofactor evidence="1 3">
        <name>pyridoxal 5'-phosphate</name>
        <dbReference type="ChEBI" id="CHEBI:597326"/>
    </cofactor>
</comment>
<reference evidence="5" key="1">
    <citation type="journal article" date="2019" name="Int. J. Syst. Evol. Microbiol.">
        <title>The Global Catalogue of Microorganisms (GCM) 10K type strain sequencing project: providing services to taxonomists for standard genome sequencing and annotation.</title>
        <authorList>
            <consortium name="The Broad Institute Genomics Platform"/>
            <consortium name="The Broad Institute Genome Sequencing Center for Infectious Disease"/>
            <person name="Wu L."/>
            <person name="Ma J."/>
        </authorList>
    </citation>
    <scope>NUCLEOTIDE SEQUENCE [LARGE SCALE GENOMIC DNA]</scope>
    <source>
        <strain evidence="5">CGMCC 1.15111</strain>
    </source>
</reference>
<proteinExistence type="inferred from homology"/>
<dbReference type="CDD" id="cd00614">
    <property type="entry name" value="CGS_like"/>
    <property type="match status" value="1"/>
</dbReference>
<comment type="caution">
    <text evidence="4">The sequence shown here is derived from an EMBL/GenBank/DDBJ whole genome shotgun (WGS) entry which is preliminary data.</text>
</comment>
<dbReference type="Pfam" id="PF01053">
    <property type="entry name" value="Cys_Met_Meta_PP"/>
    <property type="match status" value="1"/>
</dbReference>
<dbReference type="SUPFAM" id="SSF53383">
    <property type="entry name" value="PLP-dependent transferases"/>
    <property type="match status" value="1"/>
</dbReference>